<proteinExistence type="predicted"/>
<reference evidence="3 4" key="1">
    <citation type="journal article" date="2020" name="ISME J.">
        <title>Comparative genomics reveals insights into cyanobacterial evolution and habitat adaptation.</title>
        <authorList>
            <person name="Chen M.Y."/>
            <person name="Teng W.K."/>
            <person name="Zhao L."/>
            <person name="Hu C.X."/>
            <person name="Zhou Y.K."/>
            <person name="Han B.P."/>
            <person name="Song L.R."/>
            <person name="Shu W.S."/>
        </authorList>
    </citation>
    <scope>NUCLEOTIDE SEQUENCE [LARGE SCALE GENOMIC DNA]</scope>
    <source>
        <strain evidence="3 4">FACHB-252</strain>
    </source>
</reference>
<dbReference type="PANTHER" id="PTHR24074">
    <property type="entry name" value="CO-CHAPERONE PROTEIN DJLA"/>
    <property type="match status" value="1"/>
</dbReference>
<dbReference type="Gene3D" id="1.10.287.110">
    <property type="entry name" value="DnaJ domain"/>
    <property type="match status" value="1"/>
</dbReference>
<accession>A0ABR8HDL1</accession>
<dbReference type="InterPro" id="IPR036869">
    <property type="entry name" value="J_dom_sf"/>
</dbReference>
<evidence type="ECO:0000313" key="4">
    <source>
        <dbReference type="Proteomes" id="UP000606396"/>
    </source>
</evidence>
<sequence>MSQTFLPPKWTEQLCDPYAVLGISVTADDRQILKRYHTLAKLLHPDRHTKSSNRDQELATAIFSHLINPAYEQLKNQHKRFSAIAMLLSEARVLKEQALCSESVLFQEIREMTAPQAELFYEEAMACYAEAQYKSLHQFYQVTQQIRILNLVYLQLHKSNLLLPQESLPIISKVEVKPVQVTLSEEINVKPVLKNYAQRHYERAIEYIKLTKWTLAVQELRDAIKLEPHNSDYHALLGFVHLRQKLLGMARVYVTQALKLDPQHSLALKCATRLKIQPGENRNPKSIAKALSIAALLGGFKNGKRSQVKC</sequence>
<protein>
    <submittedName>
        <fullName evidence="3">DnaJ domain-containing protein</fullName>
    </submittedName>
</protein>
<keyword evidence="4" id="KW-1185">Reference proteome</keyword>
<dbReference type="InterPro" id="IPR011990">
    <property type="entry name" value="TPR-like_helical_dom_sf"/>
</dbReference>
<dbReference type="SMART" id="SM00028">
    <property type="entry name" value="TPR"/>
    <property type="match status" value="2"/>
</dbReference>
<feature type="repeat" description="TPR" evidence="1">
    <location>
        <begin position="197"/>
        <end position="230"/>
    </location>
</feature>
<comment type="caution">
    <text evidence="3">The sequence shown here is derived from an EMBL/GenBank/DDBJ whole genome shotgun (WGS) entry which is preliminary data.</text>
</comment>
<name>A0ABR8HDL1_NOSPU</name>
<gene>
    <name evidence="3" type="ORF">H6G94_18690</name>
</gene>
<evidence type="ECO:0000313" key="3">
    <source>
        <dbReference type="EMBL" id="MBD2613270.1"/>
    </source>
</evidence>
<organism evidence="3 4">
    <name type="scientific">Nostoc punctiforme FACHB-252</name>
    <dbReference type="NCBI Taxonomy" id="1357509"/>
    <lineage>
        <taxon>Bacteria</taxon>
        <taxon>Bacillati</taxon>
        <taxon>Cyanobacteriota</taxon>
        <taxon>Cyanophyceae</taxon>
        <taxon>Nostocales</taxon>
        <taxon>Nostocaceae</taxon>
        <taxon>Nostoc</taxon>
    </lineage>
</organism>
<dbReference type="EMBL" id="JACJTC010000013">
    <property type="protein sequence ID" value="MBD2613270.1"/>
    <property type="molecule type" value="Genomic_DNA"/>
</dbReference>
<dbReference type="InterPro" id="IPR050817">
    <property type="entry name" value="DjlA_DnaK_co-chaperone"/>
</dbReference>
<dbReference type="InterPro" id="IPR019734">
    <property type="entry name" value="TPR_rpt"/>
</dbReference>
<dbReference type="RefSeq" id="WP_190950593.1">
    <property type="nucleotide sequence ID" value="NZ_JACJTC010000013.1"/>
</dbReference>
<dbReference type="PROSITE" id="PS50076">
    <property type="entry name" value="DNAJ_2"/>
    <property type="match status" value="1"/>
</dbReference>
<dbReference type="Pfam" id="PF00226">
    <property type="entry name" value="DnaJ"/>
    <property type="match status" value="1"/>
</dbReference>
<dbReference type="Gene3D" id="1.25.40.10">
    <property type="entry name" value="Tetratricopeptide repeat domain"/>
    <property type="match status" value="1"/>
</dbReference>
<dbReference type="SMART" id="SM00271">
    <property type="entry name" value="DnaJ"/>
    <property type="match status" value="1"/>
</dbReference>
<dbReference type="InterPro" id="IPR001623">
    <property type="entry name" value="DnaJ_domain"/>
</dbReference>
<dbReference type="CDD" id="cd06257">
    <property type="entry name" value="DnaJ"/>
    <property type="match status" value="1"/>
</dbReference>
<feature type="domain" description="J" evidence="2">
    <location>
        <begin position="16"/>
        <end position="79"/>
    </location>
</feature>
<keyword evidence="1" id="KW-0802">TPR repeat</keyword>
<dbReference type="PROSITE" id="PS50005">
    <property type="entry name" value="TPR"/>
    <property type="match status" value="1"/>
</dbReference>
<evidence type="ECO:0000259" key="2">
    <source>
        <dbReference type="PROSITE" id="PS50076"/>
    </source>
</evidence>
<evidence type="ECO:0000256" key="1">
    <source>
        <dbReference type="PROSITE-ProRule" id="PRU00339"/>
    </source>
</evidence>
<dbReference type="SUPFAM" id="SSF46565">
    <property type="entry name" value="Chaperone J-domain"/>
    <property type="match status" value="1"/>
</dbReference>
<dbReference type="SUPFAM" id="SSF48452">
    <property type="entry name" value="TPR-like"/>
    <property type="match status" value="1"/>
</dbReference>
<dbReference type="Proteomes" id="UP000606396">
    <property type="component" value="Unassembled WGS sequence"/>
</dbReference>